<evidence type="ECO:0000313" key="2">
    <source>
        <dbReference type="EMBL" id="KAF4695513.1"/>
    </source>
</evidence>
<reference evidence="2 3" key="1">
    <citation type="submission" date="2020-04" db="EMBL/GenBank/DDBJ databases">
        <title>Perkinsus olseni comparative genomics.</title>
        <authorList>
            <person name="Bogema D.R."/>
        </authorList>
    </citation>
    <scope>NUCLEOTIDE SEQUENCE [LARGE SCALE GENOMIC DNA]</scope>
    <source>
        <strain evidence="2">00978-12</strain>
    </source>
</reference>
<organism evidence="2 3">
    <name type="scientific">Perkinsus olseni</name>
    <name type="common">Perkinsus atlanticus</name>
    <dbReference type="NCBI Taxonomy" id="32597"/>
    <lineage>
        <taxon>Eukaryota</taxon>
        <taxon>Sar</taxon>
        <taxon>Alveolata</taxon>
        <taxon>Perkinsozoa</taxon>
        <taxon>Perkinsea</taxon>
        <taxon>Perkinsida</taxon>
        <taxon>Perkinsidae</taxon>
        <taxon>Perkinsus</taxon>
    </lineage>
</organism>
<evidence type="ECO:0000256" key="1">
    <source>
        <dbReference type="SAM" id="SignalP"/>
    </source>
</evidence>
<evidence type="ECO:0000313" key="3">
    <source>
        <dbReference type="Proteomes" id="UP000541610"/>
    </source>
</evidence>
<comment type="caution">
    <text evidence="2">The sequence shown here is derived from an EMBL/GenBank/DDBJ whole genome shotgun (WGS) entry which is preliminary data.</text>
</comment>
<dbReference type="EMBL" id="JABANP010000020">
    <property type="protein sequence ID" value="KAF4695513.1"/>
    <property type="molecule type" value="Genomic_DNA"/>
</dbReference>
<keyword evidence="1" id="KW-0732">Signal</keyword>
<feature type="signal peptide" evidence="1">
    <location>
        <begin position="1"/>
        <end position="18"/>
    </location>
</feature>
<protein>
    <submittedName>
        <fullName evidence="2">Uncharacterized protein</fullName>
    </submittedName>
</protein>
<feature type="chain" id="PRO_5029702313" evidence="1">
    <location>
        <begin position="19"/>
        <end position="246"/>
    </location>
</feature>
<accession>A0A7J6PH02</accession>
<sequence length="246" mass="27056">MLTRTVISSLLTFCTVGATVLRKRGSPKDIPWLYAVSGNHLFYVTPNTDKCSVQESVSKTETIGSCEVATVHNTAACPVESPMDVTVYVVDDKTWKTLWNLKGIPVKILDGLTKKLNAFQRLTQVDSSATNFMWPLGTYYGGTAELDMDLDFGQPGFLKGYCGVRAKGKRRGGKKKVTVAPIGRSALTKVELDGSEYTLVLEGSSKEELEEGVDDLKLTHFVQSGTKDVRKSELGKWYREFTGPAK</sequence>
<dbReference type="Proteomes" id="UP000541610">
    <property type="component" value="Unassembled WGS sequence"/>
</dbReference>
<proteinExistence type="predicted"/>
<gene>
    <name evidence="2" type="ORF">FOZ60_004583</name>
</gene>
<name>A0A7J6PH02_PEROL</name>
<dbReference type="AlphaFoldDB" id="A0A7J6PH02"/>